<reference evidence="3 4" key="1">
    <citation type="submission" date="2018-04" db="EMBL/GenBank/DDBJ databases">
        <title>Genomic Encyclopedia of Type Strains, Phase IV (KMG-IV): sequencing the most valuable type-strain genomes for metagenomic binning, comparative biology and taxonomic classification.</title>
        <authorList>
            <person name="Goeker M."/>
        </authorList>
    </citation>
    <scope>NUCLEOTIDE SEQUENCE [LARGE SCALE GENOMIC DNA]</scope>
    <source>
        <strain evidence="3 4">DSM 26588</strain>
    </source>
</reference>
<dbReference type="EMBL" id="QEKK01000021">
    <property type="protein sequence ID" value="PVY46072.1"/>
    <property type="molecule type" value="Genomic_DNA"/>
</dbReference>
<dbReference type="InterPro" id="IPR005064">
    <property type="entry name" value="BUG"/>
</dbReference>
<dbReference type="GeneID" id="93230352"/>
<sequence length="342" mass="35761">MKTRTKLLSLLLCAAMLLPLFACSGGQSAGTPAPKDTAAPAASSAPAASGAAEGYPDRVITMIVNYSAGGGTDLSARAFGDAIAKALGGNITVTNLPGGTGSLGVTELANSKADGYTIGVATLAPLALVPYQLDVSYTPDSFQYLCAFGQYGYGIVVAKDSPYQTLDDLIEAAKESPISFGATGYPQPLTMKDLGEETGAQFSFVQYPSTTDCVADVLGGFVPCALGDMASFAAYVKSGDMRLLASAHSQRWDVAPEVETLQEMGYDAVCDSYMGLCVPADTPDEIVEVLRDACATAFEDAAFQEIMTNTNQAPAYMTGDEYEALVREYYELYSTVDFESAG</sequence>
<keyword evidence="3" id="KW-0675">Receptor</keyword>
<gene>
    <name evidence="3" type="ORF">C7373_1216</name>
</gene>
<dbReference type="Gene3D" id="3.40.190.150">
    <property type="entry name" value="Bordetella uptake gene, domain 1"/>
    <property type="match status" value="1"/>
</dbReference>
<organism evidence="3 4">
    <name type="scientific">Intestinimonas butyriciproducens</name>
    <dbReference type="NCBI Taxonomy" id="1297617"/>
    <lineage>
        <taxon>Bacteria</taxon>
        <taxon>Bacillati</taxon>
        <taxon>Bacillota</taxon>
        <taxon>Clostridia</taxon>
        <taxon>Eubacteriales</taxon>
        <taxon>Intestinimonas</taxon>
    </lineage>
</organism>
<dbReference type="Gene3D" id="3.40.190.10">
    <property type="entry name" value="Periplasmic binding protein-like II"/>
    <property type="match status" value="1"/>
</dbReference>
<dbReference type="OrthoDB" id="8880247at2"/>
<feature type="signal peptide" evidence="2">
    <location>
        <begin position="1"/>
        <end position="22"/>
    </location>
</feature>
<dbReference type="InterPro" id="IPR042100">
    <property type="entry name" value="Bug_dom1"/>
</dbReference>
<dbReference type="PANTHER" id="PTHR42928:SF5">
    <property type="entry name" value="BLR1237 PROTEIN"/>
    <property type="match status" value="1"/>
</dbReference>
<dbReference type="Pfam" id="PF03401">
    <property type="entry name" value="TctC"/>
    <property type="match status" value="1"/>
</dbReference>
<evidence type="ECO:0000313" key="3">
    <source>
        <dbReference type="EMBL" id="PVY46072.1"/>
    </source>
</evidence>
<evidence type="ECO:0000313" key="4">
    <source>
        <dbReference type="Proteomes" id="UP000245778"/>
    </source>
</evidence>
<dbReference type="PANTHER" id="PTHR42928">
    <property type="entry name" value="TRICARBOXYLATE-BINDING PROTEIN"/>
    <property type="match status" value="1"/>
</dbReference>
<protein>
    <submittedName>
        <fullName evidence="3">Tripartite-type tricarboxylate transporter receptor subunit TctC</fullName>
    </submittedName>
</protein>
<comment type="similarity">
    <text evidence="1">Belongs to the UPF0065 (bug) family.</text>
</comment>
<name>A0A2U1BBP9_9FIRM</name>
<dbReference type="Proteomes" id="UP000245778">
    <property type="component" value="Unassembled WGS sequence"/>
</dbReference>
<dbReference type="AlphaFoldDB" id="A0A2U1BBP9"/>
<comment type="caution">
    <text evidence="3">The sequence shown here is derived from an EMBL/GenBank/DDBJ whole genome shotgun (WGS) entry which is preliminary data.</text>
</comment>
<dbReference type="PIRSF" id="PIRSF017082">
    <property type="entry name" value="YflP"/>
    <property type="match status" value="1"/>
</dbReference>
<keyword evidence="2" id="KW-0732">Signal</keyword>
<feature type="chain" id="PRO_5039026579" evidence="2">
    <location>
        <begin position="23"/>
        <end position="342"/>
    </location>
</feature>
<proteinExistence type="inferred from homology"/>
<evidence type="ECO:0000256" key="1">
    <source>
        <dbReference type="ARBA" id="ARBA00006987"/>
    </source>
</evidence>
<accession>A0A2U1BBP9</accession>
<dbReference type="RefSeq" id="WP_116722636.1">
    <property type="nucleotide sequence ID" value="NZ_CP011524.1"/>
</dbReference>
<evidence type="ECO:0000256" key="2">
    <source>
        <dbReference type="SAM" id="SignalP"/>
    </source>
</evidence>
<dbReference type="CDD" id="cd07012">
    <property type="entry name" value="PBP2_Bug_TTT"/>
    <property type="match status" value="1"/>
</dbReference>
<dbReference type="SUPFAM" id="SSF53850">
    <property type="entry name" value="Periplasmic binding protein-like II"/>
    <property type="match status" value="1"/>
</dbReference>